<dbReference type="STRING" id="1802385.A2856_03035"/>
<keyword evidence="6 8" id="KW-0067">ATP-binding</keyword>
<comment type="caution">
    <text evidence="8">Lacks conserved residue(s) required for the propagation of feature annotation.</text>
</comment>
<dbReference type="EC" id="2.7.4.9" evidence="8"/>
<organism evidence="10 11">
    <name type="scientific">Candidatus Uhrbacteria bacterium RIFCSPHIGHO2_01_FULL_63_20</name>
    <dbReference type="NCBI Taxonomy" id="1802385"/>
    <lineage>
        <taxon>Bacteria</taxon>
        <taxon>Candidatus Uhriibacteriota</taxon>
    </lineage>
</organism>
<dbReference type="InterPro" id="IPR027417">
    <property type="entry name" value="P-loop_NTPase"/>
</dbReference>
<dbReference type="GO" id="GO:0006227">
    <property type="term" value="P:dUDP biosynthetic process"/>
    <property type="evidence" value="ECO:0007669"/>
    <property type="project" value="TreeGrafter"/>
</dbReference>
<name>A0A1F7TMD7_9BACT</name>
<evidence type="ECO:0000259" key="9">
    <source>
        <dbReference type="Pfam" id="PF02223"/>
    </source>
</evidence>
<protein>
    <recommendedName>
        <fullName evidence="8">Thymidylate kinase</fullName>
        <ecNumber evidence="8">2.7.4.9</ecNumber>
    </recommendedName>
    <alternativeName>
        <fullName evidence="8">dTMP kinase</fullName>
    </alternativeName>
</protein>
<dbReference type="GO" id="GO:0005524">
    <property type="term" value="F:ATP binding"/>
    <property type="evidence" value="ECO:0007669"/>
    <property type="project" value="UniProtKB-UniRule"/>
</dbReference>
<comment type="function">
    <text evidence="8">Phosphorylation of dTMP to form dTDP in both de novo and salvage pathways of dTTP synthesis.</text>
</comment>
<dbReference type="PANTHER" id="PTHR10344:SF4">
    <property type="entry name" value="UMP-CMP KINASE 2, MITOCHONDRIAL"/>
    <property type="match status" value="1"/>
</dbReference>
<comment type="similarity">
    <text evidence="1 8">Belongs to the thymidylate kinase family.</text>
</comment>
<dbReference type="CDD" id="cd01672">
    <property type="entry name" value="TMPK"/>
    <property type="match status" value="1"/>
</dbReference>
<gene>
    <name evidence="8" type="primary">tmk</name>
    <name evidence="10" type="ORF">A2856_03035</name>
</gene>
<evidence type="ECO:0000313" key="11">
    <source>
        <dbReference type="Proteomes" id="UP000177885"/>
    </source>
</evidence>
<evidence type="ECO:0000256" key="1">
    <source>
        <dbReference type="ARBA" id="ARBA00009776"/>
    </source>
</evidence>
<dbReference type="GO" id="GO:0004798">
    <property type="term" value="F:dTMP kinase activity"/>
    <property type="evidence" value="ECO:0007669"/>
    <property type="project" value="UniProtKB-UniRule"/>
</dbReference>
<dbReference type="SUPFAM" id="SSF52540">
    <property type="entry name" value="P-loop containing nucleoside triphosphate hydrolases"/>
    <property type="match status" value="1"/>
</dbReference>
<evidence type="ECO:0000256" key="4">
    <source>
        <dbReference type="ARBA" id="ARBA00022741"/>
    </source>
</evidence>
<evidence type="ECO:0000256" key="6">
    <source>
        <dbReference type="ARBA" id="ARBA00022840"/>
    </source>
</evidence>
<evidence type="ECO:0000256" key="2">
    <source>
        <dbReference type="ARBA" id="ARBA00022679"/>
    </source>
</evidence>
<comment type="catalytic activity">
    <reaction evidence="7 8">
        <text>dTMP + ATP = dTDP + ADP</text>
        <dbReference type="Rhea" id="RHEA:13517"/>
        <dbReference type="ChEBI" id="CHEBI:30616"/>
        <dbReference type="ChEBI" id="CHEBI:58369"/>
        <dbReference type="ChEBI" id="CHEBI:63528"/>
        <dbReference type="ChEBI" id="CHEBI:456216"/>
        <dbReference type="EC" id="2.7.4.9"/>
    </reaction>
</comment>
<dbReference type="PANTHER" id="PTHR10344">
    <property type="entry name" value="THYMIDYLATE KINASE"/>
    <property type="match status" value="1"/>
</dbReference>
<dbReference type="GO" id="GO:0006233">
    <property type="term" value="P:dTDP biosynthetic process"/>
    <property type="evidence" value="ECO:0007669"/>
    <property type="project" value="InterPro"/>
</dbReference>
<evidence type="ECO:0000256" key="5">
    <source>
        <dbReference type="ARBA" id="ARBA00022777"/>
    </source>
</evidence>
<evidence type="ECO:0000256" key="7">
    <source>
        <dbReference type="ARBA" id="ARBA00048743"/>
    </source>
</evidence>
<keyword evidence="4 8" id="KW-0547">Nucleotide-binding</keyword>
<evidence type="ECO:0000256" key="3">
    <source>
        <dbReference type="ARBA" id="ARBA00022727"/>
    </source>
</evidence>
<dbReference type="Gene3D" id="3.40.50.300">
    <property type="entry name" value="P-loop containing nucleotide triphosphate hydrolases"/>
    <property type="match status" value="1"/>
</dbReference>
<sequence length="223" mass="25339">MPRFIVIDGTDGAGKKTQTELLIARMRREGLPVHSISFPRYGKPSAYFVEKFLRGGFGPASDSFGKRASIFYALDRFDAAPEIRQAMMAGTHVVTDRYVASNMGHQGSYIKDRAERDAYFAWNDELEHEIMGIPRPDLNLVLHVPADIAIELKRQAGAKDGKTGLDIVESDIEYLRNGEECYLDMAARFPRFRLIECMDGDRLLSKEEVHELIWKNVSEFFLT</sequence>
<dbReference type="HAMAP" id="MF_00165">
    <property type="entry name" value="Thymidylate_kinase"/>
    <property type="match status" value="1"/>
</dbReference>
<proteinExistence type="inferred from homology"/>
<keyword evidence="5 8" id="KW-0418">Kinase</keyword>
<dbReference type="InterPro" id="IPR039430">
    <property type="entry name" value="Thymidylate_kin-like_dom"/>
</dbReference>
<reference evidence="10 11" key="1">
    <citation type="journal article" date="2016" name="Nat. Commun.">
        <title>Thousands of microbial genomes shed light on interconnected biogeochemical processes in an aquifer system.</title>
        <authorList>
            <person name="Anantharaman K."/>
            <person name="Brown C.T."/>
            <person name="Hug L.A."/>
            <person name="Sharon I."/>
            <person name="Castelle C.J."/>
            <person name="Probst A.J."/>
            <person name="Thomas B.C."/>
            <person name="Singh A."/>
            <person name="Wilkins M.J."/>
            <person name="Karaoz U."/>
            <person name="Brodie E.L."/>
            <person name="Williams K.H."/>
            <person name="Hubbard S.S."/>
            <person name="Banfield J.F."/>
        </authorList>
    </citation>
    <scope>NUCLEOTIDE SEQUENCE [LARGE SCALE GENOMIC DNA]</scope>
</reference>
<dbReference type="Proteomes" id="UP000177885">
    <property type="component" value="Unassembled WGS sequence"/>
</dbReference>
<comment type="caution">
    <text evidence="10">The sequence shown here is derived from an EMBL/GenBank/DDBJ whole genome shotgun (WGS) entry which is preliminary data.</text>
</comment>
<evidence type="ECO:0000256" key="8">
    <source>
        <dbReference type="HAMAP-Rule" id="MF_00165"/>
    </source>
</evidence>
<accession>A0A1F7TMD7</accession>
<keyword evidence="2 8" id="KW-0808">Transferase</keyword>
<dbReference type="GO" id="GO:0006235">
    <property type="term" value="P:dTTP biosynthetic process"/>
    <property type="evidence" value="ECO:0007669"/>
    <property type="project" value="UniProtKB-UniRule"/>
</dbReference>
<evidence type="ECO:0000313" key="10">
    <source>
        <dbReference type="EMBL" id="OGL66714.1"/>
    </source>
</evidence>
<dbReference type="EMBL" id="MGDT01000006">
    <property type="protein sequence ID" value="OGL66714.1"/>
    <property type="molecule type" value="Genomic_DNA"/>
</dbReference>
<dbReference type="AlphaFoldDB" id="A0A1F7TMD7"/>
<dbReference type="Pfam" id="PF02223">
    <property type="entry name" value="Thymidylate_kin"/>
    <property type="match status" value="1"/>
</dbReference>
<keyword evidence="3 8" id="KW-0545">Nucleotide biosynthesis</keyword>
<feature type="domain" description="Thymidylate kinase-like" evidence="9">
    <location>
        <begin position="7"/>
        <end position="189"/>
    </location>
</feature>
<dbReference type="GO" id="GO:0005829">
    <property type="term" value="C:cytosol"/>
    <property type="evidence" value="ECO:0007669"/>
    <property type="project" value="TreeGrafter"/>
</dbReference>
<dbReference type="InterPro" id="IPR018094">
    <property type="entry name" value="Thymidylate_kinase"/>
</dbReference>